<feature type="compositionally biased region" description="Polar residues" evidence="1">
    <location>
        <begin position="231"/>
        <end position="241"/>
    </location>
</feature>
<comment type="caution">
    <text evidence="3">The sequence shown here is derived from an EMBL/GenBank/DDBJ whole genome shotgun (WGS) entry which is preliminary data.</text>
</comment>
<protein>
    <recommendedName>
        <fullName evidence="2">Phospholipase D-like domain-containing protein</fullName>
    </recommendedName>
</protein>
<dbReference type="Gene3D" id="3.30.870.10">
    <property type="entry name" value="Endonuclease Chain A"/>
    <property type="match status" value="1"/>
</dbReference>
<dbReference type="Proteomes" id="UP001642484">
    <property type="component" value="Unassembled WGS sequence"/>
</dbReference>
<proteinExistence type="predicted"/>
<accession>A0ABP0QIH1</accession>
<evidence type="ECO:0000256" key="1">
    <source>
        <dbReference type="SAM" id="MobiDB-lite"/>
    </source>
</evidence>
<evidence type="ECO:0000259" key="2">
    <source>
        <dbReference type="Pfam" id="PF13091"/>
    </source>
</evidence>
<evidence type="ECO:0000313" key="4">
    <source>
        <dbReference type="Proteomes" id="UP001642484"/>
    </source>
</evidence>
<dbReference type="InterPro" id="IPR002745">
    <property type="entry name" value="Ptrans_KptA/Tpt1"/>
</dbReference>
<feature type="compositionally biased region" description="Low complexity" evidence="1">
    <location>
        <begin position="290"/>
        <end position="306"/>
    </location>
</feature>
<feature type="non-terminal residue" evidence="3">
    <location>
        <position position="524"/>
    </location>
</feature>
<dbReference type="SUPFAM" id="SSF56024">
    <property type="entry name" value="Phospholipase D/nuclease"/>
    <property type="match status" value="1"/>
</dbReference>
<feature type="region of interest" description="Disordered" evidence="1">
    <location>
        <begin position="231"/>
        <end position="366"/>
    </location>
</feature>
<reference evidence="3 4" key="1">
    <citation type="submission" date="2024-02" db="EMBL/GenBank/DDBJ databases">
        <authorList>
            <person name="Chen Y."/>
            <person name="Shah S."/>
            <person name="Dougan E. K."/>
            <person name="Thang M."/>
            <person name="Chan C."/>
        </authorList>
    </citation>
    <scope>NUCLEOTIDE SEQUENCE [LARGE SCALE GENOMIC DNA]</scope>
</reference>
<sequence>MGGEKGKGRGKFKGLWDVWAGQWNVDEVSRRITKLLRHGRDLSEQEKVQQISAAGWSAASFALRCLNIIPDQTTDELLVRAANESGGRLEANWTSLGLYIWARHSWSLPHVREGLPLATSEQESSVLFHGTSCIAWQGILGSGALVSEATLHRGHGRTDVHFVRQPEAIKKGSEVMIWIPTRLLGRIALRAQHPVFANEKAIYFSFPLPVGGMWKVTAVDTKEVVWTNDAMTPSRADTPQSAPRAADQVVAPQASNAGSRAREESPESYEEGESSYDDEDESEAKKKPGESSAEGSEEAAGPGAAEATEKGGGERPGPAFPLPTEPKAGLPKVAAAASAGTSAERDSPQEDRARTDDRSVVPEKPIGAGPIRTIELLRSATEAQECAVQVLTSCAAESAKKEVMVRLTAYAIDRPELFGALKVAQDRGCDVEVYVDKSQTGRTTEQKRLVHQARSQGLKIFIANGESLGPHYAAAGRTRYNFCGALHGKTLMVKKGDQLELIIGSMNWTTASRGNHEIGLHLTL</sequence>
<dbReference type="InterPro" id="IPR025202">
    <property type="entry name" value="PLD-like_dom"/>
</dbReference>
<feature type="domain" description="Phospholipase D-like" evidence="2">
    <location>
        <begin position="398"/>
        <end position="520"/>
    </location>
</feature>
<dbReference type="CDD" id="cd00138">
    <property type="entry name" value="PLDc_SF"/>
    <property type="match status" value="1"/>
</dbReference>
<dbReference type="EMBL" id="CAXAMN010024597">
    <property type="protein sequence ID" value="CAK9088050.1"/>
    <property type="molecule type" value="Genomic_DNA"/>
</dbReference>
<keyword evidence="4" id="KW-1185">Reference proteome</keyword>
<feature type="compositionally biased region" description="Acidic residues" evidence="1">
    <location>
        <begin position="266"/>
        <end position="282"/>
    </location>
</feature>
<name>A0ABP0QIH1_9DINO</name>
<feature type="compositionally biased region" description="Basic and acidic residues" evidence="1">
    <location>
        <begin position="343"/>
        <end position="361"/>
    </location>
</feature>
<organism evidence="3 4">
    <name type="scientific">Durusdinium trenchii</name>
    <dbReference type="NCBI Taxonomy" id="1381693"/>
    <lineage>
        <taxon>Eukaryota</taxon>
        <taxon>Sar</taxon>
        <taxon>Alveolata</taxon>
        <taxon>Dinophyceae</taxon>
        <taxon>Suessiales</taxon>
        <taxon>Symbiodiniaceae</taxon>
        <taxon>Durusdinium</taxon>
    </lineage>
</organism>
<evidence type="ECO:0000313" key="3">
    <source>
        <dbReference type="EMBL" id="CAK9088050.1"/>
    </source>
</evidence>
<gene>
    <name evidence="3" type="ORF">CCMP2556_LOCUS42502</name>
</gene>
<feature type="non-terminal residue" evidence="3">
    <location>
        <position position="1"/>
    </location>
</feature>
<dbReference type="Pfam" id="PF13091">
    <property type="entry name" value="PLDc_2"/>
    <property type="match status" value="1"/>
</dbReference>
<dbReference type="Pfam" id="PF01885">
    <property type="entry name" value="PTS_2-RNA"/>
    <property type="match status" value="1"/>
</dbReference>